<organism evidence="2 3">
    <name type="scientific">Modicella reniformis</name>
    <dbReference type="NCBI Taxonomy" id="1440133"/>
    <lineage>
        <taxon>Eukaryota</taxon>
        <taxon>Fungi</taxon>
        <taxon>Fungi incertae sedis</taxon>
        <taxon>Mucoromycota</taxon>
        <taxon>Mortierellomycotina</taxon>
        <taxon>Mortierellomycetes</taxon>
        <taxon>Mortierellales</taxon>
        <taxon>Mortierellaceae</taxon>
        <taxon>Modicella</taxon>
    </lineage>
</organism>
<dbReference type="AlphaFoldDB" id="A0A9P6LZN1"/>
<evidence type="ECO:0000313" key="3">
    <source>
        <dbReference type="Proteomes" id="UP000749646"/>
    </source>
</evidence>
<keyword evidence="3" id="KW-1185">Reference proteome</keyword>
<dbReference type="EMBL" id="JAAAHW010006818">
    <property type="protein sequence ID" value="KAF9954560.1"/>
    <property type="molecule type" value="Genomic_DNA"/>
</dbReference>
<feature type="region of interest" description="Disordered" evidence="1">
    <location>
        <begin position="77"/>
        <end position="98"/>
    </location>
</feature>
<feature type="region of interest" description="Disordered" evidence="1">
    <location>
        <begin position="14"/>
        <end position="35"/>
    </location>
</feature>
<sequence length="305" mass="33801">MKAVHRFRFRRRIPVTGDGQGPTGENNTSHTGVHLDAKSRWKSEYLRVTSSSPSGSFISAISEIMPEILPRMILNEDKSDNDHHGSANKDEGSTTTSNSIPAEFITTVGTQLLPSLEVPETTFARTRRAAAFGEYIDSMATLAGDDDAAPETITKKAAEEEFDRVEQDLIAKIEELRKEKTRLFSLFKAPPKDSVQQSPVPQSTATMESTTEESEPDTTEVRQDHRSPLLVSNGTSTTPLEAQSRETSESASVVESKDEPKKQTSSRKSSDQEYDRKTEPLKSNGKRHVILIQILIYCGAKIILY</sequence>
<feature type="compositionally biased region" description="Basic and acidic residues" evidence="1">
    <location>
        <begin position="255"/>
        <end position="280"/>
    </location>
</feature>
<feature type="compositionally biased region" description="Polar residues" evidence="1">
    <location>
        <begin position="230"/>
        <end position="241"/>
    </location>
</feature>
<feature type="region of interest" description="Disordered" evidence="1">
    <location>
        <begin position="189"/>
        <end position="283"/>
    </location>
</feature>
<accession>A0A9P6LZN1</accession>
<dbReference type="Proteomes" id="UP000749646">
    <property type="component" value="Unassembled WGS sequence"/>
</dbReference>
<feature type="compositionally biased region" description="Basic and acidic residues" evidence="1">
    <location>
        <begin position="77"/>
        <end position="92"/>
    </location>
</feature>
<name>A0A9P6LZN1_9FUNG</name>
<evidence type="ECO:0000313" key="2">
    <source>
        <dbReference type="EMBL" id="KAF9954560.1"/>
    </source>
</evidence>
<reference evidence="2" key="1">
    <citation type="journal article" date="2020" name="Fungal Divers.">
        <title>Resolving the Mortierellaceae phylogeny through synthesis of multi-gene phylogenetics and phylogenomics.</title>
        <authorList>
            <person name="Vandepol N."/>
            <person name="Liber J."/>
            <person name="Desiro A."/>
            <person name="Na H."/>
            <person name="Kennedy M."/>
            <person name="Barry K."/>
            <person name="Grigoriev I.V."/>
            <person name="Miller A.N."/>
            <person name="O'Donnell K."/>
            <person name="Stajich J.E."/>
            <person name="Bonito G."/>
        </authorList>
    </citation>
    <scope>NUCLEOTIDE SEQUENCE</scope>
    <source>
        <strain evidence="2">MES-2147</strain>
    </source>
</reference>
<dbReference type="OrthoDB" id="2446760at2759"/>
<protein>
    <submittedName>
        <fullName evidence="2">Uncharacterized protein</fullName>
    </submittedName>
</protein>
<evidence type="ECO:0000256" key="1">
    <source>
        <dbReference type="SAM" id="MobiDB-lite"/>
    </source>
</evidence>
<gene>
    <name evidence="2" type="ORF">BGZ65_003942</name>
</gene>
<comment type="caution">
    <text evidence="2">The sequence shown here is derived from an EMBL/GenBank/DDBJ whole genome shotgun (WGS) entry which is preliminary data.</text>
</comment>
<proteinExistence type="predicted"/>